<evidence type="ECO:0000313" key="3">
    <source>
        <dbReference type="EMBL" id="CEM00682.1"/>
    </source>
</evidence>
<feature type="compositionally biased region" description="Low complexity" evidence="1">
    <location>
        <begin position="285"/>
        <end position="298"/>
    </location>
</feature>
<proteinExistence type="predicted"/>
<dbReference type="InParanoid" id="A0A0G4ES03"/>
<protein>
    <submittedName>
        <fullName evidence="3">Uncharacterized protein</fullName>
    </submittedName>
</protein>
<organism evidence="3 4">
    <name type="scientific">Vitrella brassicaformis (strain CCMP3155)</name>
    <dbReference type="NCBI Taxonomy" id="1169540"/>
    <lineage>
        <taxon>Eukaryota</taxon>
        <taxon>Sar</taxon>
        <taxon>Alveolata</taxon>
        <taxon>Colpodellida</taxon>
        <taxon>Vitrellaceae</taxon>
        <taxon>Vitrella</taxon>
    </lineage>
</organism>
<gene>
    <name evidence="3" type="ORF">Vbra_2427</name>
</gene>
<reference evidence="3 4" key="1">
    <citation type="submission" date="2014-11" db="EMBL/GenBank/DDBJ databases">
        <authorList>
            <person name="Zhu J."/>
            <person name="Qi W."/>
            <person name="Song R."/>
        </authorList>
    </citation>
    <scope>NUCLEOTIDE SEQUENCE [LARGE SCALE GENOMIC DNA]</scope>
</reference>
<dbReference type="VEuPathDB" id="CryptoDB:Vbra_2427"/>
<keyword evidence="2" id="KW-1133">Transmembrane helix</keyword>
<keyword evidence="2" id="KW-0812">Transmembrane</keyword>
<keyword evidence="4" id="KW-1185">Reference proteome</keyword>
<dbReference type="AlphaFoldDB" id="A0A0G4ES03"/>
<evidence type="ECO:0000313" key="4">
    <source>
        <dbReference type="Proteomes" id="UP000041254"/>
    </source>
</evidence>
<feature type="transmembrane region" description="Helical" evidence="2">
    <location>
        <begin position="121"/>
        <end position="143"/>
    </location>
</feature>
<feature type="transmembrane region" description="Helical" evidence="2">
    <location>
        <begin position="204"/>
        <end position="224"/>
    </location>
</feature>
<name>A0A0G4ES03_VITBC</name>
<evidence type="ECO:0000256" key="1">
    <source>
        <dbReference type="SAM" id="MobiDB-lite"/>
    </source>
</evidence>
<feature type="compositionally biased region" description="Polar residues" evidence="1">
    <location>
        <begin position="232"/>
        <end position="245"/>
    </location>
</feature>
<dbReference type="Proteomes" id="UP000041254">
    <property type="component" value="Unassembled WGS sequence"/>
</dbReference>
<evidence type="ECO:0000256" key="2">
    <source>
        <dbReference type="SAM" id="Phobius"/>
    </source>
</evidence>
<feature type="transmembrane region" description="Helical" evidence="2">
    <location>
        <begin position="91"/>
        <end position="109"/>
    </location>
</feature>
<keyword evidence="2" id="KW-0472">Membrane</keyword>
<sequence>MAASVNDGVVAFGAGGGLDDDAPQPHRMGCQEELQEEAAPDAATGLEVVFLVRRVEPKVAQVRRISGDGQPLTIRGVPDPFDHRFRTEGRTICWAVAVAVVALLWPSWLCPSQLSSLPACVGWLVRGVLVLVGAFNLAYAGNAAKKLLAATSWYLATGHKEDIVVPRTVFHVAIVAVYAVDKWLYAWEAILRSWRPLVSRAGRWLAAGLLVVLLVVAVAAVIVLGRQAMPTSTPVSLSANESSTIPSPAPPPLHVPLSATTTKAHHSDEAATEPPEQESTPGDVPAASQPPATPQSKPQADKASALSYSWKWCKVLFWSTLVVVALVCGLEKYGWRPPVVMRSILPLFVSSGWALRPLFPSWCLGRRRRRVYSPTDHTVPPPKQQLSGSPGSRQLVLSSGWAWSSSGLSYWRCVLGCVRAAGSLHLTHM</sequence>
<feature type="region of interest" description="Disordered" evidence="1">
    <location>
        <begin position="232"/>
        <end position="299"/>
    </location>
</feature>
<accession>A0A0G4ES03</accession>
<dbReference type="EMBL" id="CDMY01000296">
    <property type="protein sequence ID" value="CEM00682.1"/>
    <property type="molecule type" value="Genomic_DNA"/>
</dbReference>